<dbReference type="GO" id="GO:0005886">
    <property type="term" value="C:plasma membrane"/>
    <property type="evidence" value="ECO:0007669"/>
    <property type="project" value="TreeGrafter"/>
</dbReference>
<feature type="transmembrane region" description="Helical" evidence="8">
    <location>
        <begin position="46"/>
        <end position="68"/>
    </location>
</feature>
<dbReference type="GO" id="GO:0004930">
    <property type="term" value="F:G protein-coupled receptor activity"/>
    <property type="evidence" value="ECO:0007669"/>
    <property type="project" value="UniProtKB-KW"/>
</dbReference>
<keyword evidence="3 8" id="KW-1133">Transmembrane helix</keyword>
<feature type="domain" description="G-protein coupled receptors family 1 profile" evidence="9">
    <location>
        <begin position="12"/>
        <end position="285"/>
    </location>
</feature>
<dbReference type="Proteomes" id="UP000663852">
    <property type="component" value="Unassembled WGS sequence"/>
</dbReference>
<feature type="transmembrane region" description="Helical" evidence="8">
    <location>
        <begin position="230"/>
        <end position="253"/>
    </location>
</feature>
<feature type="transmembrane region" description="Helical" evidence="8">
    <location>
        <begin position="114"/>
        <end position="134"/>
    </location>
</feature>
<keyword evidence="5 8" id="KW-0472">Membrane</keyword>
<dbReference type="Gene3D" id="1.20.1070.10">
    <property type="entry name" value="Rhodopsin 7-helix transmembrane proteins"/>
    <property type="match status" value="1"/>
</dbReference>
<accession>A0A815RYR9</accession>
<name>A0A815RYR9_ADIRI</name>
<dbReference type="Pfam" id="PF00001">
    <property type="entry name" value="7tm_1"/>
    <property type="match status" value="1"/>
</dbReference>
<dbReference type="EMBL" id="CAJNOJ010000560">
    <property type="protein sequence ID" value="CAF1484527.1"/>
    <property type="molecule type" value="Genomic_DNA"/>
</dbReference>
<dbReference type="AlphaFoldDB" id="A0A815RYR9"/>
<dbReference type="PANTHER" id="PTHR24243:SF230">
    <property type="entry name" value="G-PROTEIN COUPLED RECEPTORS FAMILY 1 PROFILE DOMAIN-CONTAINING PROTEIN"/>
    <property type="match status" value="1"/>
</dbReference>
<keyword evidence="2 8" id="KW-0812">Transmembrane</keyword>
<evidence type="ECO:0000256" key="3">
    <source>
        <dbReference type="ARBA" id="ARBA00022989"/>
    </source>
</evidence>
<reference evidence="10" key="1">
    <citation type="submission" date="2021-02" db="EMBL/GenBank/DDBJ databases">
        <authorList>
            <person name="Nowell W R."/>
        </authorList>
    </citation>
    <scope>NUCLEOTIDE SEQUENCE</scope>
</reference>
<evidence type="ECO:0000259" key="9">
    <source>
        <dbReference type="PROSITE" id="PS50262"/>
    </source>
</evidence>
<organism evidence="10 11">
    <name type="scientific">Adineta ricciae</name>
    <name type="common">Rotifer</name>
    <dbReference type="NCBI Taxonomy" id="249248"/>
    <lineage>
        <taxon>Eukaryota</taxon>
        <taxon>Metazoa</taxon>
        <taxon>Spiralia</taxon>
        <taxon>Gnathifera</taxon>
        <taxon>Rotifera</taxon>
        <taxon>Eurotatoria</taxon>
        <taxon>Bdelloidea</taxon>
        <taxon>Adinetida</taxon>
        <taxon>Adinetidae</taxon>
        <taxon>Adineta</taxon>
    </lineage>
</organism>
<evidence type="ECO:0000256" key="5">
    <source>
        <dbReference type="ARBA" id="ARBA00023136"/>
    </source>
</evidence>
<keyword evidence="4" id="KW-0297">G-protein coupled receptor</keyword>
<protein>
    <recommendedName>
        <fullName evidence="9">G-protein coupled receptors family 1 profile domain-containing protein</fullName>
    </recommendedName>
</protein>
<evidence type="ECO:0000256" key="1">
    <source>
        <dbReference type="ARBA" id="ARBA00004141"/>
    </source>
</evidence>
<evidence type="ECO:0000256" key="7">
    <source>
        <dbReference type="ARBA" id="ARBA00023224"/>
    </source>
</evidence>
<comment type="caution">
    <text evidence="10">The sequence shown here is derived from an EMBL/GenBank/DDBJ whole genome shotgun (WGS) entry which is preliminary data.</text>
</comment>
<evidence type="ECO:0000256" key="2">
    <source>
        <dbReference type="ARBA" id="ARBA00022692"/>
    </source>
</evidence>
<evidence type="ECO:0000313" key="11">
    <source>
        <dbReference type="Proteomes" id="UP000663852"/>
    </source>
</evidence>
<feature type="transmembrane region" description="Helical" evidence="8">
    <location>
        <begin position="160"/>
        <end position="183"/>
    </location>
</feature>
<evidence type="ECO:0000256" key="6">
    <source>
        <dbReference type="ARBA" id="ARBA00023170"/>
    </source>
</evidence>
<dbReference type="InterPro" id="IPR000276">
    <property type="entry name" value="GPCR_Rhodpsn"/>
</dbReference>
<evidence type="ECO:0000313" key="10">
    <source>
        <dbReference type="EMBL" id="CAF1484527.1"/>
    </source>
</evidence>
<proteinExistence type="predicted"/>
<feature type="transmembrane region" description="Helical" evidence="8">
    <location>
        <begin position="265"/>
        <end position="288"/>
    </location>
</feature>
<dbReference type="PANTHER" id="PTHR24243">
    <property type="entry name" value="G-PROTEIN COUPLED RECEPTOR"/>
    <property type="match status" value="1"/>
</dbReference>
<keyword evidence="7" id="KW-0807">Transducer</keyword>
<keyword evidence="6" id="KW-0675">Receptor</keyword>
<evidence type="ECO:0000256" key="8">
    <source>
        <dbReference type="SAM" id="Phobius"/>
    </source>
</evidence>
<dbReference type="InterPro" id="IPR017452">
    <property type="entry name" value="GPCR_Rhodpsn_7TM"/>
</dbReference>
<dbReference type="PROSITE" id="PS50262">
    <property type="entry name" value="G_PROTEIN_RECEP_F1_2"/>
    <property type="match status" value="1"/>
</dbReference>
<dbReference type="SUPFAM" id="SSF81321">
    <property type="entry name" value="Family A G protein-coupled receptor-like"/>
    <property type="match status" value="1"/>
</dbReference>
<dbReference type="OrthoDB" id="10024080at2759"/>
<evidence type="ECO:0000256" key="4">
    <source>
        <dbReference type="ARBA" id="ARBA00023040"/>
    </source>
</evidence>
<sequence length="309" mass="35672">MGISYIVIGTIGGIFNILLFTRRSLRVLSPCIPLMLAANVANMINLYSYIPLRTLVGFQITLVFYSSIACKLQFYLFYTSVCASTWFMATCCVDRFFSSSPNVSARQYSNMRNAYRSILAITIFILVFWSEVFYCFDANQIGKPGPCYTRNNVCAIFDTIFAYIFQAIGPPICMIIFGIGTFIHIHQGRRIRPTQMSIEMTETTNRRETSNIGDVRGKNRSILRMLIGQLLLYIVCTMPLLIFKLYIALPLTIDKSNLRRSVENLILNISIFLQLIDKTFAFFIYTATSKYFRQEFIKLFKHHDRHRHV</sequence>
<comment type="subcellular location">
    <subcellularLocation>
        <location evidence="1">Membrane</location>
        <topology evidence="1">Multi-pass membrane protein</topology>
    </subcellularLocation>
</comment>
<feature type="transmembrane region" description="Helical" evidence="8">
    <location>
        <begin position="6"/>
        <end position="25"/>
    </location>
</feature>
<gene>
    <name evidence="10" type="ORF">EDS130_LOCUS41643</name>
</gene>